<feature type="region of interest" description="Disordered" evidence="1">
    <location>
        <begin position="93"/>
        <end position="116"/>
    </location>
</feature>
<sequence>MGGFAARKALKVIEHVEAVLAMELMAACQGMEFLKPLTSTAPLNAVYNLIRSVSPPLNEDRFMQPEIEAVIDLLRSGKVWEVVKPHLEEMRDMEELNPQALRSHAPSPTSATPYND</sequence>
<dbReference type="Proteomes" id="UP001608902">
    <property type="component" value="Unassembled WGS sequence"/>
</dbReference>
<keyword evidence="3" id="KW-1185">Reference proteome</keyword>
<accession>A0ABD6EXL2</accession>
<evidence type="ECO:0000256" key="1">
    <source>
        <dbReference type="SAM" id="MobiDB-lite"/>
    </source>
</evidence>
<gene>
    <name evidence="2" type="ORF">AB6A40_010770</name>
</gene>
<evidence type="ECO:0000313" key="3">
    <source>
        <dbReference type="Proteomes" id="UP001608902"/>
    </source>
</evidence>
<protein>
    <recommendedName>
        <fullName evidence="4">Phenylalanine ammonia-lyase</fullName>
    </recommendedName>
</protein>
<dbReference type="SUPFAM" id="SSF48557">
    <property type="entry name" value="L-aspartase-like"/>
    <property type="match status" value="1"/>
</dbReference>
<reference evidence="2 3" key="1">
    <citation type="submission" date="2024-08" db="EMBL/GenBank/DDBJ databases">
        <title>Gnathostoma spinigerum genome.</title>
        <authorList>
            <person name="Gonzalez-Bertolin B."/>
            <person name="Monzon S."/>
            <person name="Zaballos A."/>
            <person name="Jimenez P."/>
            <person name="Dekumyoy P."/>
            <person name="Varona S."/>
            <person name="Cuesta I."/>
            <person name="Sumanam S."/>
            <person name="Adisakwattana P."/>
            <person name="Gasser R.B."/>
            <person name="Hernandez-Gonzalez A."/>
            <person name="Young N.D."/>
            <person name="Perteguer M.J."/>
        </authorList>
    </citation>
    <scope>NUCLEOTIDE SEQUENCE [LARGE SCALE GENOMIC DNA]</scope>
    <source>
        <strain evidence="2">AL3</strain>
        <tissue evidence="2">Liver</tissue>
    </source>
</reference>
<evidence type="ECO:0008006" key="4">
    <source>
        <dbReference type="Google" id="ProtNLM"/>
    </source>
</evidence>
<dbReference type="EMBL" id="JBGFUD010015059">
    <property type="protein sequence ID" value="MFH4984061.1"/>
    <property type="molecule type" value="Genomic_DNA"/>
</dbReference>
<proteinExistence type="predicted"/>
<dbReference type="InterPro" id="IPR001106">
    <property type="entry name" value="Aromatic_Lyase"/>
</dbReference>
<evidence type="ECO:0000313" key="2">
    <source>
        <dbReference type="EMBL" id="MFH4984061.1"/>
    </source>
</evidence>
<feature type="compositionally biased region" description="Polar residues" evidence="1">
    <location>
        <begin position="106"/>
        <end position="116"/>
    </location>
</feature>
<name>A0ABD6EXL2_9BILA</name>
<dbReference type="AlphaFoldDB" id="A0ABD6EXL2"/>
<dbReference type="InterPro" id="IPR008948">
    <property type="entry name" value="L-Aspartase-like"/>
</dbReference>
<organism evidence="2 3">
    <name type="scientific">Gnathostoma spinigerum</name>
    <dbReference type="NCBI Taxonomy" id="75299"/>
    <lineage>
        <taxon>Eukaryota</taxon>
        <taxon>Metazoa</taxon>
        <taxon>Ecdysozoa</taxon>
        <taxon>Nematoda</taxon>
        <taxon>Chromadorea</taxon>
        <taxon>Rhabditida</taxon>
        <taxon>Spirurina</taxon>
        <taxon>Gnathostomatomorpha</taxon>
        <taxon>Gnathostomatoidea</taxon>
        <taxon>Gnathostomatidae</taxon>
        <taxon>Gnathostoma</taxon>
    </lineage>
</organism>
<dbReference type="Pfam" id="PF00221">
    <property type="entry name" value="Lyase_aromatic"/>
    <property type="match status" value="1"/>
</dbReference>
<comment type="caution">
    <text evidence="2">The sequence shown here is derived from an EMBL/GenBank/DDBJ whole genome shotgun (WGS) entry which is preliminary data.</text>
</comment>
<dbReference type="Gene3D" id="1.20.200.10">
    <property type="entry name" value="Fumarase/aspartase (Central domain)"/>
    <property type="match status" value="1"/>
</dbReference>